<accession>A0A365U8K1</accession>
<evidence type="ECO:0000313" key="3">
    <source>
        <dbReference type="Proteomes" id="UP000253370"/>
    </source>
</evidence>
<dbReference type="RefSeq" id="WP_113290041.1">
    <property type="nucleotide sequence ID" value="NZ_QNTQ01000013.1"/>
</dbReference>
<evidence type="ECO:0000313" key="2">
    <source>
        <dbReference type="EMBL" id="RBI84062.1"/>
    </source>
</evidence>
<keyword evidence="3" id="KW-1185">Reference proteome</keyword>
<organism evidence="2 3">
    <name type="scientific">Rhodosalinus halophilus</name>
    <dbReference type="NCBI Taxonomy" id="2259333"/>
    <lineage>
        <taxon>Bacteria</taxon>
        <taxon>Pseudomonadati</taxon>
        <taxon>Pseudomonadota</taxon>
        <taxon>Alphaproteobacteria</taxon>
        <taxon>Rhodobacterales</taxon>
        <taxon>Paracoccaceae</taxon>
        <taxon>Rhodosalinus</taxon>
    </lineage>
</organism>
<reference evidence="2 3" key="1">
    <citation type="submission" date="2018-07" db="EMBL/GenBank/DDBJ databases">
        <title>Rhodosalinus sp. strain E84T genomic sequence and assembly.</title>
        <authorList>
            <person name="Liu Z.-W."/>
            <person name="Lu D.-C."/>
        </authorList>
    </citation>
    <scope>NUCLEOTIDE SEQUENCE [LARGE SCALE GENOMIC DNA]</scope>
    <source>
        <strain evidence="2 3">E84</strain>
    </source>
</reference>
<feature type="compositionally biased region" description="Basic and acidic residues" evidence="1">
    <location>
        <begin position="91"/>
        <end position="103"/>
    </location>
</feature>
<evidence type="ECO:0000256" key="1">
    <source>
        <dbReference type="SAM" id="MobiDB-lite"/>
    </source>
</evidence>
<protein>
    <submittedName>
        <fullName evidence="2">Uncharacterized protein</fullName>
    </submittedName>
</protein>
<sequence length="122" mass="13488">MPSSHSPHDWLIHVLDDLALYATEHDLPRIAHGLEQARQALDLSSRNGSQAAIRTVERAWFVDTLRDLIDYAAQNGLTETERHLIQSLERAPQEWENTDRAADGQRASAAGNAAQDGDGTYG</sequence>
<feature type="region of interest" description="Disordered" evidence="1">
    <location>
        <begin position="88"/>
        <end position="122"/>
    </location>
</feature>
<gene>
    <name evidence="2" type="ORF">DRV85_13715</name>
</gene>
<comment type="caution">
    <text evidence="2">The sequence shown here is derived from an EMBL/GenBank/DDBJ whole genome shotgun (WGS) entry which is preliminary data.</text>
</comment>
<dbReference type="EMBL" id="QNTQ01000013">
    <property type="protein sequence ID" value="RBI84062.1"/>
    <property type="molecule type" value="Genomic_DNA"/>
</dbReference>
<dbReference type="AlphaFoldDB" id="A0A365U8K1"/>
<name>A0A365U8K1_9RHOB</name>
<proteinExistence type="predicted"/>
<dbReference type="Proteomes" id="UP000253370">
    <property type="component" value="Unassembled WGS sequence"/>
</dbReference>
<dbReference type="OrthoDB" id="7659348at2"/>